<evidence type="ECO:0000313" key="3">
    <source>
        <dbReference type="EMBL" id="KAH7640636.1"/>
    </source>
</evidence>
<keyword evidence="1" id="KW-0472">Membrane</keyword>
<feature type="signal peptide" evidence="2">
    <location>
        <begin position="1"/>
        <end position="22"/>
    </location>
</feature>
<evidence type="ECO:0000256" key="1">
    <source>
        <dbReference type="SAM" id="Phobius"/>
    </source>
</evidence>
<proteinExistence type="predicted"/>
<dbReference type="AlphaFoldDB" id="A0A922LCC7"/>
<dbReference type="EMBL" id="SDOV01000005">
    <property type="protein sequence ID" value="KAH7640636.1"/>
    <property type="molecule type" value="Genomic_DNA"/>
</dbReference>
<keyword evidence="1" id="KW-1133">Transmembrane helix</keyword>
<comment type="caution">
    <text evidence="4">The sequence shown here is derived from an EMBL/GenBank/DDBJ whole genome shotgun (WGS) entry which is preliminary data.</text>
</comment>
<sequence>MFVWPIIIIFLVATTTIPISLSDSFHKEKHSSSSFNQQKFYPFDKNTDQPVIEILTCLNRGLFAFFIIGNIVSLLLIFYVIYDCFFHTYRNKQTIKRQTKISNNRKINVNPKMSTTTTATMTRSTSTTKSSSKQIPNIMVVANVNKVKLSQPIILKAQQQQRKTFESSQENTVKFLSHISSIATPPELKSRQQSLTI</sequence>
<keyword evidence="1" id="KW-0812">Transmembrane</keyword>
<keyword evidence="5" id="KW-1185">Reference proteome</keyword>
<reference evidence="4" key="4">
    <citation type="journal article" date="2022" name="Res Sq">
        <title>Comparative Genomics Reveals Insights into the Divergent Evolution of Astigmatic Mites and Household Pest Adaptations.</title>
        <authorList>
            <person name="Xiong Q."/>
            <person name="Wan A.T.-Y."/>
            <person name="Liu X.-Y."/>
            <person name="Fung C.S.-H."/>
            <person name="Xiao X."/>
            <person name="Malainual N."/>
            <person name="Hou J."/>
            <person name="Wang L."/>
            <person name="Wang M."/>
            <person name="Yang K."/>
            <person name="Cui Y."/>
            <person name="Leung E."/>
            <person name="Nong W."/>
            <person name="Shin S.-K."/>
            <person name="Au S."/>
            <person name="Jeong K.Y."/>
            <person name="Chew F.T."/>
            <person name="Hui J."/>
            <person name="Leung T.F."/>
            <person name="Tungtrongchitr A."/>
            <person name="Zhong N."/>
            <person name="Liu Z."/>
            <person name="Tsui S."/>
        </authorList>
    </citation>
    <scope>NUCLEOTIDE SEQUENCE</scope>
    <source>
        <strain evidence="4">Derf</strain>
        <tissue evidence="4">Whole organism</tissue>
    </source>
</reference>
<name>A0A922LCC7_DERFA</name>
<dbReference type="Proteomes" id="UP000828236">
    <property type="component" value="Unassembled WGS sequence"/>
</dbReference>
<evidence type="ECO:0000313" key="4">
    <source>
        <dbReference type="EMBL" id="KAH9526165.1"/>
    </source>
</evidence>
<evidence type="ECO:0000256" key="2">
    <source>
        <dbReference type="SAM" id="SignalP"/>
    </source>
</evidence>
<feature type="chain" id="PRO_5038277036" evidence="2">
    <location>
        <begin position="23"/>
        <end position="197"/>
    </location>
</feature>
<dbReference type="Proteomes" id="UP000790347">
    <property type="component" value="Unassembled WGS sequence"/>
</dbReference>
<reference evidence="3" key="3">
    <citation type="journal article" date="2021" name="World Allergy Organ. J.">
        <title>Chromosome-level assembly of Dermatophagoides farinae genome and transcriptome reveals two novel allergens Der f 37 and Der f 39.</title>
        <authorList>
            <person name="Chen J."/>
            <person name="Cai Z."/>
            <person name="Fan D."/>
            <person name="Hu J."/>
            <person name="Hou Y."/>
            <person name="He Y."/>
            <person name="Zhang Z."/>
            <person name="Zhao Z."/>
            <person name="Gao P."/>
            <person name="Hu W."/>
            <person name="Sun J."/>
            <person name="Li J."/>
            <person name="Ji K."/>
        </authorList>
    </citation>
    <scope>NUCLEOTIDE SEQUENCE</scope>
    <source>
        <strain evidence="3">JKM2019</strain>
    </source>
</reference>
<evidence type="ECO:0000313" key="5">
    <source>
        <dbReference type="Proteomes" id="UP000790347"/>
    </source>
</evidence>
<reference evidence="3" key="2">
    <citation type="submission" date="2020-06" db="EMBL/GenBank/DDBJ databases">
        <authorList>
            <person name="Ji K."/>
            <person name="Li J."/>
        </authorList>
    </citation>
    <scope>NUCLEOTIDE SEQUENCE</scope>
    <source>
        <strain evidence="3">JKM2019</strain>
        <tissue evidence="3">Whole body</tissue>
    </source>
</reference>
<reference evidence="4" key="1">
    <citation type="submission" date="2013-05" db="EMBL/GenBank/DDBJ databases">
        <authorList>
            <person name="Yim A.K.Y."/>
            <person name="Chan T.F."/>
            <person name="Ji K.M."/>
            <person name="Liu X.Y."/>
            <person name="Zhou J.W."/>
            <person name="Li R.Q."/>
            <person name="Yang K.Y."/>
            <person name="Li J."/>
            <person name="Li M."/>
            <person name="Law P.T.W."/>
            <person name="Wu Y.L."/>
            <person name="Cai Z.L."/>
            <person name="Qin H."/>
            <person name="Bao Y."/>
            <person name="Leung R.K.K."/>
            <person name="Ng P.K.S."/>
            <person name="Zou J."/>
            <person name="Zhong X.J."/>
            <person name="Ran P.X."/>
            <person name="Zhong N.S."/>
            <person name="Liu Z.G."/>
            <person name="Tsui S.K.W."/>
        </authorList>
    </citation>
    <scope>NUCLEOTIDE SEQUENCE</scope>
    <source>
        <strain evidence="4">Derf</strain>
        <tissue evidence="4">Whole organism</tissue>
    </source>
</reference>
<organism evidence="4 5">
    <name type="scientific">Dermatophagoides farinae</name>
    <name type="common">American house dust mite</name>
    <dbReference type="NCBI Taxonomy" id="6954"/>
    <lineage>
        <taxon>Eukaryota</taxon>
        <taxon>Metazoa</taxon>
        <taxon>Ecdysozoa</taxon>
        <taxon>Arthropoda</taxon>
        <taxon>Chelicerata</taxon>
        <taxon>Arachnida</taxon>
        <taxon>Acari</taxon>
        <taxon>Acariformes</taxon>
        <taxon>Sarcoptiformes</taxon>
        <taxon>Astigmata</taxon>
        <taxon>Psoroptidia</taxon>
        <taxon>Analgoidea</taxon>
        <taxon>Pyroglyphidae</taxon>
        <taxon>Dermatophagoidinae</taxon>
        <taxon>Dermatophagoides</taxon>
    </lineage>
</organism>
<gene>
    <name evidence="4" type="ORF">DERF_000268</name>
    <name evidence="3" type="ORF">HUG17_8105</name>
</gene>
<keyword evidence="2" id="KW-0732">Signal</keyword>
<protein>
    <submittedName>
        <fullName evidence="4">Uncharacterized protein</fullName>
    </submittedName>
</protein>
<accession>A0A922LCC7</accession>
<dbReference type="EMBL" id="ASGP02000001">
    <property type="protein sequence ID" value="KAH9526165.1"/>
    <property type="molecule type" value="Genomic_DNA"/>
</dbReference>
<feature type="transmembrane region" description="Helical" evidence="1">
    <location>
        <begin position="62"/>
        <end position="82"/>
    </location>
</feature>